<protein>
    <submittedName>
        <fullName evidence="2">Uncharacterized protein</fullName>
    </submittedName>
</protein>
<evidence type="ECO:0000313" key="3">
    <source>
        <dbReference type="EMBL" id="CAF3497920.1"/>
    </source>
</evidence>
<evidence type="ECO:0000313" key="4">
    <source>
        <dbReference type="Proteomes" id="UP000663872"/>
    </source>
</evidence>
<dbReference type="EMBL" id="CAJNYT010000306">
    <property type="protein sequence ID" value="CAF3342738.1"/>
    <property type="molecule type" value="Genomic_DNA"/>
</dbReference>
<gene>
    <name evidence="3" type="ORF">FME351_LOCUS16596</name>
    <name evidence="2" type="ORF">GRG538_LOCUS4779</name>
</gene>
<comment type="caution">
    <text evidence="2">The sequence shown here is derived from an EMBL/GenBank/DDBJ whole genome shotgun (WGS) entry which is preliminary data.</text>
</comment>
<name>A0A817VKH9_9BILA</name>
<dbReference type="AlphaFoldDB" id="A0A817VKH9"/>
<dbReference type="EMBL" id="CAJNYU010002045">
    <property type="protein sequence ID" value="CAF3497920.1"/>
    <property type="molecule type" value="Genomic_DNA"/>
</dbReference>
<sequence>MTIDVPTNIQGEFRLFCQIENRFACRVEYESLRLLYLKQADIGGPTQTINVVHRVLKSPKKITNTKASTAVTNKIDMDTKSIHQKKQYEENQEPIENI</sequence>
<proteinExistence type="predicted"/>
<organism evidence="2 4">
    <name type="scientific">Rotaria socialis</name>
    <dbReference type="NCBI Taxonomy" id="392032"/>
    <lineage>
        <taxon>Eukaryota</taxon>
        <taxon>Metazoa</taxon>
        <taxon>Spiralia</taxon>
        <taxon>Gnathifera</taxon>
        <taxon>Rotifera</taxon>
        <taxon>Eurotatoria</taxon>
        <taxon>Bdelloidea</taxon>
        <taxon>Philodinida</taxon>
        <taxon>Philodinidae</taxon>
        <taxon>Rotaria</taxon>
    </lineage>
</organism>
<evidence type="ECO:0000256" key="1">
    <source>
        <dbReference type="SAM" id="MobiDB-lite"/>
    </source>
</evidence>
<dbReference type="Proteomes" id="UP000663869">
    <property type="component" value="Unassembled WGS sequence"/>
</dbReference>
<reference evidence="2" key="1">
    <citation type="submission" date="2021-02" db="EMBL/GenBank/DDBJ databases">
        <authorList>
            <person name="Nowell W R."/>
        </authorList>
    </citation>
    <scope>NUCLEOTIDE SEQUENCE</scope>
</reference>
<feature type="region of interest" description="Disordered" evidence="1">
    <location>
        <begin position="78"/>
        <end position="98"/>
    </location>
</feature>
<evidence type="ECO:0000313" key="2">
    <source>
        <dbReference type="EMBL" id="CAF3342738.1"/>
    </source>
</evidence>
<feature type="compositionally biased region" description="Basic and acidic residues" evidence="1">
    <location>
        <begin position="78"/>
        <end position="89"/>
    </location>
</feature>
<dbReference type="Proteomes" id="UP000663872">
    <property type="component" value="Unassembled WGS sequence"/>
</dbReference>
<accession>A0A817VKH9</accession>